<reference evidence="1 2" key="1">
    <citation type="submission" date="2018-10" db="EMBL/GenBank/DDBJ databases">
        <title>Brevibacterium genomes from Austrain hard cheese rinds.</title>
        <authorList>
            <person name="Anast J.M."/>
            <person name="Dzieciol M."/>
            <person name="Schultz D.L."/>
            <person name="Mann E."/>
            <person name="Wagner M."/>
            <person name="Schmitz-Esser S."/>
        </authorList>
    </citation>
    <scope>NUCLEOTIDE SEQUENCE [LARGE SCALE GENOMIC DNA]</scope>
    <source>
        <strain evidence="1 2">L261</strain>
    </source>
</reference>
<protein>
    <submittedName>
        <fullName evidence="1">Uncharacterized protein</fullName>
    </submittedName>
</protein>
<comment type="caution">
    <text evidence="1">The sequence shown here is derived from an EMBL/GenBank/DDBJ whole genome shotgun (WGS) entry which is preliminary data.</text>
</comment>
<evidence type="ECO:0000313" key="2">
    <source>
        <dbReference type="Proteomes" id="UP000297736"/>
    </source>
</evidence>
<accession>A0A4Z0KLD6</accession>
<dbReference type="AlphaFoldDB" id="A0A4Z0KLD6"/>
<evidence type="ECO:0000313" key="1">
    <source>
        <dbReference type="EMBL" id="TGD39692.1"/>
    </source>
</evidence>
<name>A0A4Z0KLD6_BREAU</name>
<dbReference type="EMBL" id="RHFF01000004">
    <property type="protein sequence ID" value="TGD39692.1"/>
    <property type="molecule type" value="Genomic_DNA"/>
</dbReference>
<dbReference type="RefSeq" id="WP_135446999.1">
    <property type="nucleotide sequence ID" value="NZ_RHFF01000004.1"/>
</dbReference>
<organism evidence="1 2">
    <name type="scientific">Brevibacterium aurantiacum</name>
    <dbReference type="NCBI Taxonomy" id="273384"/>
    <lineage>
        <taxon>Bacteria</taxon>
        <taxon>Bacillati</taxon>
        <taxon>Actinomycetota</taxon>
        <taxon>Actinomycetes</taxon>
        <taxon>Micrococcales</taxon>
        <taxon>Brevibacteriaceae</taxon>
        <taxon>Brevibacterium</taxon>
    </lineage>
</organism>
<sequence length="329" mass="35168">MPTFNDPLVDAAEASEALRGLAHASRVFDDPADTYAVFGDLTAGVRSLRQILDQLAAAHLAHRDRAQAHHDGGDHIAGMVSVLAAADELHHAGTLLDQAYDRLDAAFSHSGRIAWHPEPSPERTTSREQLAARLDLDHPGSTPENEGLFPGWVADAARTNTDDLAMLAEPDTHKPAAGRRWFSVVFLQGEDADRVLDVIDRDGTDAVIGELAGYDYGYETQQAALENGYVYDDQPPAGGTDRTATADGYALTYNRALGHVGLYRQLDPLPDAALLDINTPTPVAISAEQADRALAPQGDTARGAALDADRDWFAGSARSSDSAERGLSL</sequence>
<proteinExistence type="predicted"/>
<gene>
    <name evidence="1" type="ORF">EB834_06090</name>
</gene>
<dbReference type="Proteomes" id="UP000297736">
    <property type="component" value="Unassembled WGS sequence"/>
</dbReference>